<keyword evidence="2" id="KW-1185">Reference proteome</keyword>
<dbReference type="EMBL" id="JACXJA010000037">
    <property type="protein sequence ID" value="MBD2865115.1"/>
    <property type="molecule type" value="Genomic_DNA"/>
</dbReference>
<proteinExistence type="predicted"/>
<accession>A0A927H1T7</accession>
<sequence length="98" mass="9781">MTVASAMPLPERTVSVSGQLAGGAGVVNGDVNPQTGALTSFGASSAFALDSGLNSIGTDLGSVTAFNTIELRASNGPADWRRAICLCTSARITAAIPK</sequence>
<organism evidence="1 2">
    <name type="scientific">Paenibacillus oceani</name>
    <dbReference type="NCBI Taxonomy" id="2772510"/>
    <lineage>
        <taxon>Bacteria</taxon>
        <taxon>Bacillati</taxon>
        <taxon>Bacillota</taxon>
        <taxon>Bacilli</taxon>
        <taxon>Bacillales</taxon>
        <taxon>Paenibacillaceae</taxon>
        <taxon>Paenibacillus</taxon>
    </lineage>
</organism>
<dbReference type="Proteomes" id="UP000639396">
    <property type="component" value="Unassembled WGS sequence"/>
</dbReference>
<dbReference type="AlphaFoldDB" id="A0A927H1T7"/>
<name>A0A927H1T7_9BACL</name>
<protein>
    <submittedName>
        <fullName evidence="1">Uncharacterized protein</fullName>
    </submittedName>
</protein>
<evidence type="ECO:0000313" key="2">
    <source>
        <dbReference type="Proteomes" id="UP000639396"/>
    </source>
</evidence>
<dbReference type="RefSeq" id="WP_190930737.1">
    <property type="nucleotide sequence ID" value="NZ_JACXJA010000037.1"/>
</dbReference>
<gene>
    <name evidence="1" type="ORF">IDH45_24340</name>
</gene>
<evidence type="ECO:0000313" key="1">
    <source>
        <dbReference type="EMBL" id="MBD2865115.1"/>
    </source>
</evidence>
<comment type="caution">
    <text evidence="1">The sequence shown here is derived from an EMBL/GenBank/DDBJ whole genome shotgun (WGS) entry which is preliminary data.</text>
</comment>
<reference evidence="1" key="1">
    <citation type="submission" date="2020-09" db="EMBL/GenBank/DDBJ databases">
        <title>A novel bacterium of genus Paenibacillus, isolated from South China Sea.</title>
        <authorList>
            <person name="Huang H."/>
            <person name="Mo K."/>
            <person name="Hu Y."/>
        </authorList>
    </citation>
    <scope>NUCLEOTIDE SEQUENCE</scope>
    <source>
        <strain evidence="1">IB182363</strain>
    </source>
</reference>